<accession>A0A2L0F1J6</accession>
<dbReference type="AlphaFoldDB" id="A0A2L0F1J6"/>
<sequence>MRPRQPKDPRQTHTWYLDEPRGETYRQLLRFAVGRVDRATLCPLSTINPRCMHAINRLAPHQTGGPAPSAVVTDSESRRKRYVYRFDSGLANKLSELADGVFDWDFPDRPADLALMSGADDWLVSVAHERMCFITTTKEELRALCSAVPSLRVESGPGYRGVRR</sequence>
<evidence type="ECO:0000313" key="2">
    <source>
        <dbReference type="Proteomes" id="UP000238348"/>
    </source>
</evidence>
<gene>
    <name evidence="1" type="ORF">SOCE26_069040</name>
</gene>
<reference evidence="1 2" key="1">
    <citation type="submission" date="2015-09" db="EMBL/GenBank/DDBJ databases">
        <title>Sorangium comparison.</title>
        <authorList>
            <person name="Zaburannyi N."/>
            <person name="Bunk B."/>
            <person name="Overmann J."/>
            <person name="Mueller R."/>
        </authorList>
    </citation>
    <scope>NUCLEOTIDE SEQUENCE [LARGE SCALE GENOMIC DNA]</scope>
    <source>
        <strain evidence="1 2">So ce26</strain>
    </source>
</reference>
<organism evidence="1 2">
    <name type="scientific">Sorangium cellulosum</name>
    <name type="common">Polyangium cellulosum</name>
    <dbReference type="NCBI Taxonomy" id="56"/>
    <lineage>
        <taxon>Bacteria</taxon>
        <taxon>Pseudomonadati</taxon>
        <taxon>Myxococcota</taxon>
        <taxon>Polyangia</taxon>
        <taxon>Polyangiales</taxon>
        <taxon>Polyangiaceae</taxon>
        <taxon>Sorangium</taxon>
    </lineage>
</organism>
<name>A0A2L0F1J6_SORCE</name>
<evidence type="ECO:0000313" key="1">
    <source>
        <dbReference type="EMBL" id="AUX45413.1"/>
    </source>
</evidence>
<protein>
    <submittedName>
        <fullName evidence="1">Uncharacterized protein</fullName>
    </submittedName>
</protein>
<proteinExistence type="predicted"/>
<dbReference type="Proteomes" id="UP000238348">
    <property type="component" value="Chromosome"/>
</dbReference>
<dbReference type="EMBL" id="CP012673">
    <property type="protein sequence ID" value="AUX45413.1"/>
    <property type="molecule type" value="Genomic_DNA"/>
</dbReference>